<reference evidence="10 11" key="1">
    <citation type="submission" date="2016-04" db="EMBL/GenBank/DDBJ databases">
        <title>Complete genome sequence of Dokdonella koreensis DS-123T.</title>
        <authorList>
            <person name="Kim J.F."/>
            <person name="Lee H."/>
            <person name="Kwak M.-J."/>
        </authorList>
    </citation>
    <scope>NUCLEOTIDE SEQUENCE [LARGE SCALE GENOMIC DNA]</scope>
    <source>
        <strain evidence="10 11">DS-123</strain>
    </source>
</reference>
<feature type="domain" description="SIS" evidence="9">
    <location>
        <begin position="76"/>
        <end position="219"/>
    </location>
</feature>
<dbReference type="FunFam" id="3.40.50.10490:FF:000011">
    <property type="entry name" value="Arabinose 5-phosphate isomerase"/>
    <property type="match status" value="1"/>
</dbReference>
<dbReference type="PANTHER" id="PTHR42745">
    <property type="match status" value="1"/>
</dbReference>
<comment type="catalytic activity">
    <reaction evidence="4">
        <text>D-arabinose 5-phosphate = D-ribulose 5-phosphate</text>
        <dbReference type="Rhea" id="RHEA:23104"/>
        <dbReference type="ChEBI" id="CHEBI:57693"/>
        <dbReference type="ChEBI" id="CHEBI:58121"/>
        <dbReference type="EC" id="5.3.1.13"/>
    </reaction>
</comment>
<keyword evidence="11" id="KW-1185">Reference proteome</keyword>
<dbReference type="SMART" id="SM00116">
    <property type="entry name" value="CBS"/>
    <property type="match status" value="2"/>
</dbReference>
<feature type="site" description="Catalytically relevant" evidence="6">
    <location>
        <position position="187"/>
    </location>
</feature>
<dbReference type="GO" id="GO:0005975">
    <property type="term" value="P:carbohydrate metabolic process"/>
    <property type="evidence" value="ECO:0007669"/>
    <property type="project" value="InterPro"/>
</dbReference>
<evidence type="ECO:0000259" key="9">
    <source>
        <dbReference type="PROSITE" id="PS51464"/>
    </source>
</evidence>
<evidence type="ECO:0000256" key="4">
    <source>
        <dbReference type="PIRNR" id="PIRNR004692"/>
    </source>
</evidence>
<keyword evidence="5" id="KW-0862">Zinc</keyword>
<dbReference type="InterPro" id="IPR004800">
    <property type="entry name" value="KdsD/KpsF-type"/>
</dbReference>
<dbReference type="PIRSF" id="PIRSF004692">
    <property type="entry name" value="KdsD_KpsF"/>
    <property type="match status" value="1"/>
</dbReference>
<feature type="domain" description="CBS" evidence="8">
    <location>
        <begin position="245"/>
        <end position="304"/>
    </location>
</feature>
<accession>A0A160DU06</accession>
<dbReference type="GO" id="GO:0097367">
    <property type="term" value="F:carbohydrate derivative binding"/>
    <property type="evidence" value="ECO:0007669"/>
    <property type="project" value="InterPro"/>
</dbReference>
<dbReference type="NCBIfam" id="TIGR00393">
    <property type="entry name" value="kpsF"/>
    <property type="match status" value="1"/>
</dbReference>
<evidence type="ECO:0000256" key="3">
    <source>
        <dbReference type="ARBA" id="ARBA00023122"/>
    </source>
</evidence>
<dbReference type="GO" id="GO:1901135">
    <property type="term" value="P:carbohydrate derivative metabolic process"/>
    <property type="evidence" value="ECO:0007669"/>
    <property type="project" value="InterPro"/>
</dbReference>
<feature type="domain" description="CBS" evidence="8">
    <location>
        <begin position="313"/>
        <end position="365"/>
    </location>
</feature>
<feature type="binding site" evidence="5">
    <location>
        <position position="117"/>
    </location>
    <ligand>
        <name>Zn(2+)</name>
        <dbReference type="ChEBI" id="CHEBI:29105"/>
    </ligand>
</feature>
<dbReference type="EC" id="5.3.1.13" evidence="4"/>
<organism evidence="10 11">
    <name type="scientific">Dokdonella koreensis DS-123</name>
    <dbReference type="NCBI Taxonomy" id="1300342"/>
    <lineage>
        <taxon>Bacteria</taxon>
        <taxon>Pseudomonadati</taxon>
        <taxon>Pseudomonadota</taxon>
        <taxon>Gammaproteobacteria</taxon>
        <taxon>Lysobacterales</taxon>
        <taxon>Rhodanobacteraceae</taxon>
        <taxon>Dokdonella</taxon>
    </lineage>
</organism>
<gene>
    <name evidence="10" type="ORF">I596_1690</name>
</gene>
<name>A0A160DU06_9GAMM</name>
<dbReference type="AlphaFoldDB" id="A0A160DU06"/>
<dbReference type="PATRIC" id="fig|1300342.3.peg.1649"/>
<dbReference type="Proteomes" id="UP000076830">
    <property type="component" value="Chromosome"/>
</dbReference>
<dbReference type="GO" id="GO:0019146">
    <property type="term" value="F:arabinose-5-phosphate isomerase activity"/>
    <property type="evidence" value="ECO:0007669"/>
    <property type="project" value="UniProtKB-EC"/>
</dbReference>
<dbReference type="InterPro" id="IPR050986">
    <property type="entry name" value="GutQ/KpsF_isomerases"/>
</dbReference>
<dbReference type="InterPro" id="IPR046342">
    <property type="entry name" value="CBS_dom_sf"/>
</dbReference>
<dbReference type="CDD" id="cd04604">
    <property type="entry name" value="CBS_pair_SIS_assoc"/>
    <property type="match status" value="1"/>
</dbReference>
<evidence type="ECO:0000256" key="1">
    <source>
        <dbReference type="ARBA" id="ARBA00008165"/>
    </source>
</evidence>
<keyword evidence="5" id="KW-0479">Metal-binding</keyword>
<dbReference type="InterPro" id="IPR046348">
    <property type="entry name" value="SIS_dom_sf"/>
</dbReference>
<dbReference type="PROSITE" id="PS51464">
    <property type="entry name" value="SIS"/>
    <property type="match status" value="1"/>
</dbReference>
<dbReference type="GO" id="GO:0046872">
    <property type="term" value="F:metal ion binding"/>
    <property type="evidence" value="ECO:0007669"/>
    <property type="project" value="UniProtKB-KW"/>
</dbReference>
<comment type="similarity">
    <text evidence="1 4">Belongs to the SIS family. GutQ/KpsF subfamily.</text>
</comment>
<proteinExistence type="inferred from homology"/>
<dbReference type="KEGG" id="dko:I596_1690"/>
<dbReference type="Pfam" id="PF01380">
    <property type="entry name" value="SIS"/>
    <property type="match status" value="1"/>
</dbReference>
<dbReference type="STRING" id="1300342.I596_1690"/>
<evidence type="ECO:0000256" key="6">
    <source>
        <dbReference type="PIRSR" id="PIRSR004692-3"/>
    </source>
</evidence>
<keyword evidence="3 7" id="KW-0129">CBS domain</keyword>
<sequence length="365" mass="38719">MLLKNSHFRNADLSDADVSIAFLPLMNAQIQPVAAKLAPTPIDGEALRRSALNVVTIEAQAIDALKNRIDGNFMRACQVMFDCAGRIVVSGMGKSGHIARKIAATLASTGTPAFFVHPAEASHGDLGMITQKDVVLALSNSGETDELLTILPLIKRQGVPLIAMTGNAASSLARLSDVHLDVSVPEEACPLGLAPTSSTTAALVMGDALAIALLEARGFTDEDFARSHPAGTLGRRLLLHIGDVMHTGEAIPSVDTHATLFEAVLEMTRKGLGMTAITDPEGRLLGVFTDGDLRRAVDDGDIDLRTTPVVRLMTINPKTIGPDKLAVEAARVMEAHKIHALLVVDSDRRVVGALNIHDLLRARVV</sequence>
<evidence type="ECO:0000259" key="8">
    <source>
        <dbReference type="PROSITE" id="PS51371"/>
    </source>
</evidence>
<dbReference type="InterPro" id="IPR001347">
    <property type="entry name" value="SIS_dom"/>
</dbReference>
<dbReference type="CDD" id="cd05014">
    <property type="entry name" value="SIS_Kpsf"/>
    <property type="match status" value="1"/>
</dbReference>
<evidence type="ECO:0000256" key="5">
    <source>
        <dbReference type="PIRSR" id="PIRSR004692-2"/>
    </source>
</evidence>
<dbReference type="PANTHER" id="PTHR42745:SF1">
    <property type="entry name" value="ARABINOSE 5-PHOSPHATE ISOMERASE KDSD"/>
    <property type="match status" value="1"/>
</dbReference>
<keyword evidence="2" id="KW-0677">Repeat</keyword>
<dbReference type="Gene3D" id="3.40.50.10490">
    <property type="entry name" value="Glucose-6-phosphate isomerase like protein, domain 1"/>
    <property type="match status" value="1"/>
</dbReference>
<keyword evidence="4 10" id="KW-0413">Isomerase</keyword>
<dbReference type="PROSITE" id="PS51371">
    <property type="entry name" value="CBS"/>
    <property type="match status" value="2"/>
</dbReference>
<dbReference type="Gene3D" id="3.10.580.10">
    <property type="entry name" value="CBS-domain"/>
    <property type="match status" value="1"/>
</dbReference>
<feature type="site" description="Catalytically relevant" evidence="6">
    <location>
        <position position="228"/>
    </location>
</feature>
<dbReference type="InterPro" id="IPR000644">
    <property type="entry name" value="CBS_dom"/>
</dbReference>
<dbReference type="InterPro" id="IPR035474">
    <property type="entry name" value="SIS_Kpsf"/>
</dbReference>
<evidence type="ECO:0000256" key="7">
    <source>
        <dbReference type="PROSITE-ProRule" id="PRU00703"/>
    </source>
</evidence>
<evidence type="ECO:0000313" key="11">
    <source>
        <dbReference type="Proteomes" id="UP000076830"/>
    </source>
</evidence>
<feature type="site" description="Catalytically relevant" evidence="6">
    <location>
        <position position="146"/>
    </location>
</feature>
<evidence type="ECO:0000313" key="10">
    <source>
        <dbReference type="EMBL" id="ANB17714.1"/>
    </source>
</evidence>
<dbReference type="EMBL" id="CP015249">
    <property type="protein sequence ID" value="ANB17714.1"/>
    <property type="molecule type" value="Genomic_DNA"/>
</dbReference>
<dbReference type="Pfam" id="PF00571">
    <property type="entry name" value="CBS"/>
    <property type="match status" value="2"/>
</dbReference>
<dbReference type="SUPFAM" id="SSF53697">
    <property type="entry name" value="SIS domain"/>
    <property type="match status" value="1"/>
</dbReference>
<protein>
    <recommendedName>
        <fullName evidence="4">Arabinose 5-phosphate isomerase</fullName>
        <shortName evidence="4">API</shortName>
        <ecNumber evidence="4">5.3.1.13</ecNumber>
    </recommendedName>
</protein>
<feature type="site" description="Catalytically relevant" evidence="6">
    <location>
        <position position="94"/>
    </location>
</feature>
<evidence type="ECO:0000256" key="2">
    <source>
        <dbReference type="ARBA" id="ARBA00022737"/>
    </source>
</evidence>